<accession>A0AAW1RQC4</accession>
<dbReference type="Proteomes" id="UP001445335">
    <property type="component" value="Unassembled WGS sequence"/>
</dbReference>
<dbReference type="PANTHER" id="PTHR40637">
    <property type="entry name" value="ESSS SUBUNIT OF NADH:UBIQUINONE OXIDOREDUCTASE (COMPLEX I) PROTEIN"/>
    <property type="match status" value="1"/>
</dbReference>
<dbReference type="AlphaFoldDB" id="A0AAW1RQC4"/>
<protein>
    <recommendedName>
        <fullName evidence="4">NADH-ubiquinone oxidoreductase ESSS subunit</fullName>
    </recommendedName>
</protein>
<evidence type="ECO:0000313" key="2">
    <source>
        <dbReference type="EMBL" id="KAK9836355.1"/>
    </source>
</evidence>
<feature type="compositionally biased region" description="Basic and acidic residues" evidence="1">
    <location>
        <begin position="17"/>
        <end position="35"/>
    </location>
</feature>
<proteinExistence type="predicted"/>
<name>A0AAW1RQC4_9CHLO</name>
<gene>
    <name evidence="2" type="ORF">WJX81_008229</name>
</gene>
<evidence type="ECO:0000256" key="1">
    <source>
        <dbReference type="SAM" id="MobiDB-lite"/>
    </source>
</evidence>
<reference evidence="2 3" key="1">
    <citation type="journal article" date="2024" name="Nat. Commun.">
        <title>Phylogenomics reveals the evolutionary origins of lichenization in chlorophyte algae.</title>
        <authorList>
            <person name="Puginier C."/>
            <person name="Libourel C."/>
            <person name="Otte J."/>
            <person name="Skaloud P."/>
            <person name="Haon M."/>
            <person name="Grisel S."/>
            <person name="Petersen M."/>
            <person name="Berrin J.G."/>
            <person name="Delaux P.M."/>
            <person name="Dal Grande F."/>
            <person name="Keller J."/>
        </authorList>
    </citation>
    <scope>NUCLEOTIDE SEQUENCE [LARGE SCALE GENOMIC DNA]</scope>
    <source>
        <strain evidence="2 3">SAG 245.80</strain>
    </source>
</reference>
<dbReference type="EMBL" id="JALJOU010000025">
    <property type="protein sequence ID" value="KAK9836355.1"/>
    <property type="molecule type" value="Genomic_DNA"/>
</dbReference>
<dbReference type="PANTHER" id="PTHR40637:SF1">
    <property type="entry name" value="ESSS SUBUNIT OF NADH:UBIQUINONE OXIDOREDUCTASE (COMPLEX I) PROTEIN"/>
    <property type="match status" value="1"/>
</dbReference>
<sequence>MSFLTRLRVSSLRDLRPRAGDSHKGGFWSEGKHEPSGYLFGETPPPPGQKRRWESWEGPWYATWVIATAIIVLGLNAKPDTSMITWAHKEAEKELKAEGIDLP</sequence>
<keyword evidence="3" id="KW-1185">Reference proteome</keyword>
<feature type="region of interest" description="Disordered" evidence="1">
    <location>
        <begin position="17"/>
        <end position="52"/>
    </location>
</feature>
<evidence type="ECO:0008006" key="4">
    <source>
        <dbReference type="Google" id="ProtNLM"/>
    </source>
</evidence>
<evidence type="ECO:0000313" key="3">
    <source>
        <dbReference type="Proteomes" id="UP001445335"/>
    </source>
</evidence>
<organism evidence="2 3">
    <name type="scientific">Elliptochloris bilobata</name>
    <dbReference type="NCBI Taxonomy" id="381761"/>
    <lineage>
        <taxon>Eukaryota</taxon>
        <taxon>Viridiplantae</taxon>
        <taxon>Chlorophyta</taxon>
        <taxon>core chlorophytes</taxon>
        <taxon>Trebouxiophyceae</taxon>
        <taxon>Trebouxiophyceae incertae sedis</taxon>
        <taxon>Elliptochloris clade</taxon>
        <taxon>Elliptochloris</taxon>
    </lineage>
</organism>
<comment type="caution">
    <text evidence="2">The sequence shown here is derived from an EMBL/GenBank/DDBJ whole genome shotgun (WGS) entry which is preliminary data.</text>
</comment>